<dbReference type="PROSITE" id="PS00211">
    <property type="entry name" value="ABC_TRANSPORTER_1"/>
    <property type="match status" value="1"/>
</dbReference>
<dbReference type="InterPro" id="IPR039421">
    <property type="entry name" value="Type_1_exporter"/>
</dbReference>
<dbReference type="Gene3D" id="1.20.1560.10">
    <property type="entry name" value="ABC transporter type 1, transmembrane domain"/>
    <property type="match status" value="1"/>
</dbReference>
<dbReference type="Pfam" id="PF00664">
    <property type="entry name" value="ABC_membrane"/>
    <property type="match status" value="1"/>
</dbReference>
<dbReference type="Pfam" id="PF00005">
    <property type="entry name" value="ABC_tran"/>
    <property type="match status" value="1"/>
</dbReference>
<dbReference type="SMART" id="SM00382">
    <property type="entry name" value="AAA"/>
    <property type="match status" value="1"/>
</dbReference>
<keyword evidence="15" id="KW-1185">Reference proteome</keyword>
<dbReference type="SUPFAM" id="SSF90123">
    <property type="entry name" value="ABC transporter transmembrane region"/>
    <property type="match status" value="1"/>
</dbReference>
<evidence type="ECO:0000256" key="4">
    <source>
        <dbReference type="ARBA" id="ARBA00022692"/>
    </source>
</evidence>
<dbReference type="PROSITE" id="PS50929">
    <property type="entry name" value="ABC_TM1F"/>
    <property type="match status" value="1"/>
</dbReference>
<evidence type="ECO:0000313" key="15">
    <source>
        <dbReference type="Proteomes" id="UP000294546"/>
    </source>
</evidence>
<dbReference type="PROSITE" id="PS50893">
    <property type="entry name" value="ABC_TRANSPORTER_2"/>
    <property type="match status" value="1"/>
</dbReference>
<sequence length="586" mass="64727">MKDNELVATTESKGAMQTYFRLLKYLRPLAVPFAISIVGFIMYAASQAMMAKVMEMIIEALNSKNTDARLYLPAIAVGVFVLRGLGVFIGTYYNEYVGTKIVHSLREDIFARLLVLPAEYYDRTSQGQILHRVSSGVGQVKSAVTNALKKLIQEGLTIIVLLGYAFYLNWQLSLVFLVAAPVLGLLVSYAGKLFRKYARKNETALSQGLQILKETLSSFMVVRTFGAEAYESKRYNKALADAFKTQMKIRLVQACYSPISQTIIAMAVAAVITLLLDPAILSKYSTSELVGYLTAIALIPKPMRQLSGVGVIIQRGIIGAELVFEVLDADKERDEGRHESKKVKGDIEVRNLTFSYHSQDQAVLNGISLKVKAGEMVALVGRSGSGKSTLAGLLYRHYEVQPGAIFIDGVDIDDYRLANLRQQFSVVGQNVTLFDDTVFNNISYGGAQYTEDQVREALARAEALEFVEQLPKGIHSRVGDNGTKLSGGQRQRLAIARAFLKDAPILILDEATSALDNESEAKITAAIEELAKSRTTIVIAHRLSTIQRANRLIVMEDGEVKEEGSHQELLENGSFYKRLYSAEFLE</sequence>
<feature type="transmembrane region" description="Helical" evidence="11">
    <location>
        <begin position="70"/>
        <end position="93"/>
    </location>
</feature>
<evidence type="ECO:0000256" key="11">
    <source>
        <dbReference type="SAM" id="Phobius"/>
    </source>
</evidence>
<keyword evidence="7" id="KW-1278">Translocase</keyword>
<dbReference type="Gene3D" id="3.40.50.300">
    <property type="entry name" value="P-loop containing nucleotide triphosphate hydrolases"/>
    <property type="match status" value="1"/>
</dbReference>
<dbReference type="GO" id="GO:0005524">
    <property type="term" value="F:ATP binding"/>
    <property type="evidence" value="ECO:0007669"/>
    <property type="project" value="UniProtKB-KW"/>
</dbReference>
<evidence type="ECO:0000256" key="8">
    <source>
        <dbReference type="ARBA" id="ARBA00022989"/>
    </source>
</evidence>
<dbReference type="PANTHER" id="PTHR43394:SF1">
    <property type="entry name" value="ATP-BINDING CASSETTE SUB-FAMILY B MEMBER 10, MITOCHONDRIAL"/>
    <property type="match status" value="1"/>
</dbReference>
<dbReference type="PANTHER" id="PTHR43394">
    <property type="entry name" value="ATP-DEPENDENT PERMEASE MDL1, MITOCHONDRIAL"/>
    <property type="match status" value="1"/>
</dbReference>
<feature type="transmembrane region" description="Helical" evidence="11">
    <location>
        <begin position="29"/>
        <end position="50"/>
    </location>
</feature>
<keyword evidence="8 11" id="KW-1133">Transmembrane helix</keyword>
<keyword evidence="2" id="KW-0813">Transport</keyword>
<dbReference type="OrthoDB" id="9806127at2"/>
<keyword evidence="6 14" id="KW-0067">ATP-binding</keyword>
<name>A0A4R1G903_9GAMM</name>
<dbReference type="Proteomes" id="UP000294546">
    <property type="component" value="Unassembled WGS sequence"/>
</dbReference>
<keyword evidence="4 11" id="KW-0812">Transmembrane</keyword>
<keyword evidence="10 11" id="KW-0472">Membrane</keyword>
<evidence type="ECO:0000259" key="12">
    <source>
        <dbReference type="PROSITE" id="PS50893"/>
    </source>
</evidence>
<comment type="subcellular location">
    <subcellularLocation>
        <location evidence="1">Cell membrane</location>
        <topology evidence="1">Multi-pass membrane protein</topology>
    </subcellularLocation>
</comment>
<dbReference type="SUPFAM" id="SSF52540">
    <property type="entry name" value="P-loop containing nucleoside triphosphate hydrolases"/>
    <property type="match status" value="1"/>
</dbReference>
<feature type="transmembrane region" description="Helical" evidence="11">
    <location>
        <begin position="254"/>
        <end position="276"/>
    </location>
</feature>
<dbReference type="InterPro" id="IPR003439">
    <property type="entry name" value="ABC_transporter-like_ATP-bd"/>
</dbReference>
<evidence type="ECO:0000256" key="5">
    <source>
        <dbReference type="ARBA" id="ARBA00022741"/>
    </source>
</evidence>
<evidence type="ECO:0000256" key="9">
    <source>
        <dbReference type="ARBA" id="ARBA00023055"/>
    </source>
</evidence>
<dbReference type="NCBIfam" id="TIGR02203">
    <property type="entry name" value="MsbA_lipidA"/>
    <property type="match status" value="1"/>
</dbReference>
<feature type="transmembrane region" description="Helical" evidence="11">
    <location>
        <begin position="151"/>
        <end position="168"/>
    </location>
</feature>
<comment type="caution">
    <text evidence="14">The sequence shown here is derived from an EMBL/GenBank/DDBJ whole genome shotgun (WGS) entry which is preliminary data.</text>
</comment>
<reference evidence="14 15" key="1">
    <citation type="submission" date="2019-03" db="EMBL/GenBank/DDBJ databases">
        <title>Genomic Encyclopedia of Archaeal and Bacterial Type Strains, Phase II (KMG-II): from individual species to whole genera.</title>
        <authorList>
            <person name="Goeker M."/>
        </authorList>
    </citation>
    <scope>NUCLEOTIDE SEQUENCE [LARGE SCALE GENOMIC DNA]</scope>
    <source>
        <strain evidence="14 15">DSM 27697</strain>
    </source>
</reference>
<keyword evidence="9" id="KW-0445">Lipid transport</keyword>
<evidence type="ECO:0000256" key="1">
    <source>
        <dbReference type="ARBA" id="ARBA00004651"/>
    </source>
</evidence>
<evidence type="ECO:0000256" key="7">
    <source>
        <dbReference type="ARBA" id="ARBA00022967"/>
    </source>
</evidence>
<evidence type="ECO:0000256" key="10">
    <source>
        <dbReference type="ARBA" id="ARBA00023136"/>
    </source>
</evidence>
<proteinExistence type="predicted"/>
<feature type="domain" description="ABC transmembrane type-1" evidence="13">
    <location>
        <begin position="34"/>
        <end position="315"/>
    </location>
</feature>
<dbReference type="CDD" id="cd18552">
    <property type="entry name" value="ABC_6TM_MsbA_like"/>
    <property type="match status" value="1"/>
</dbReference>
<dbReference type="GO" id="GO:0015421">
    <property type="term" value="F:ABC-type oligopeptide transporter activity"/>
    <property type="evidence" value="ECO:0007669"/>
    <property type="project" value="TreeGrafter"/>
</dbReference>
<evidence type="ECO:0000256" key="2">
    <source>
        <dbReference type="ARBA" id="ARBA00022448"/>
    </source>
</evidence>
<dbReference type="AlphaFoldDB" id="A0A4R1G903"/>
<gene>
    <name evidence="14" type="ORF">CLV83_4119</name>
</gene>
<dbReference type="RefSeq" id="WP_132297079.1">
    <property type="nucleotide sequence ID" value="NZ_SMFU01000013.1"/>
</dbReference>
<dbReference type="GO" id="GO:0034040">
    <property type="term" value="F:ATPase-coupled lipid transmembrane transporter activity"/>
    <property type="evidence" value="ECO:0007669"/>
    <property type="project" value="InterPro"/>
</dbReference>
<keyword evidence="3" id="KW-1003">Cell membrane</keyword>
<dbReference type="GO" id="GO:0005886">
    <property type="term" value="C:plasma membrane"/>
    <property type="evidence" value="ECO:0007669"/>
    <property type="project" value="UniProtKB-SubCell"/>
</dbReference>
<evidence type="ECO:0000256" key="3">
    <source>
        <dbReference type="ARBA" id="ARBA00022475"/>
    </source>
</evidence>
<keyword evidence="5" id="KW-0547">Nucleotide-binding</keyword>
<dbReference type="InterPro" id="IPR011527">
    <property type="entry name" value="ABC1_TM_dom"/>
</dbReference>
<evidence type="ECO:0000313" key="14">
    <source>
        <dbReference type="EMBL" id="TCK03060.1"/>
    </source>
</evidence>
<organism evidence="14 15">
    <name type="scientific">Marinobacterium mangrovicola</name>
    <dbReference type="NCBI Taxonomy" id="1476959"/>
    <lineage>
        <taxon>Bacteria</taxon>
        <taxon>Pseudomonadati</taxon>
        <taxon>Pseudomonadota</taxon>
        <taxon>Gammaproteobacteria</taxon>
        <taxon>Oceanospirillales</taxon>
        <taxon>Oceanospirillaceae</taxon>
        <taxon>Marinobacterium</taxon>
    </lineage>
</organism>
<dbReference type="InterPro" id="IPR011917">
    <property type="entry name" value="ABC_transpr_lipidA"/>
</dbReference>
<dbReference type="InterPro" id="IPR017871">
    <property type="entry name" value="ABC_transporter-like_CS"/>
</dbReference>
<dbReference type="InterPro" id="IPR027417">
    <property type="entry name" value="P-loop_NTPase"/>
</dbReference>
<protein>
    <submittedName>
        <fullName evidence="14">ATP-binding cassette, subfamily B, MsbA</fullName>
    </submittedName>
</protein>
<evidence type="ECO:0000259" key="13">
    <source>
        <dbReference type="PROSITE" id="PS50929"/>
    </source>
</evidence>
<feature type="transmembrane region" description="Helical" evidence="11">
    <location>
        <begin position="174"/>
        <end position="191"/>
    </location>
</feature>
<dbReference type="InterPro" id="IPR036640">
    <property type="entry name" value="ABC1_TM_sf"/>
</dbReference>
<dbReference type="EMBL" id="SMFU01000013">
    <property type="protein sequence ID" value="TCK03060.1"/>
    <property type="molecule type" value="Genomic_DNA"/>
</dbReference>
<accession>A0A4R1G903</accession>
<dbReference type="FunFam" id="3.40.50.300:FF:000140">
    <property type="entry name" value="Lipid A export ATP-binding/permease protein MsbA"/>
    <property type="match status" value="1"/>
</dbReference>
<evidence type="ECO:0000256" key="6">
    <source>
        <dbReference type="ARBA" id="ARBA00022840"/>
    </source>
</evidence>
<feature type="domain" description="ABC transporter" evidence="12">
    <location>
        <begin position="347"/>
        <end position="582"/>
    </location>
</feature>
<dbReference type="InterPro" id="IPR003593">
    <property type="entry name" value="AAA+_ATPase"/>
</dbReference>
<dbReference type="GO" id="GO:0016887">
    <property type="term" value="F:ATP hydrolysis activity"/>
    <property type="evidence" value="ECO:0007669"/>
    <property type="project" value="InterPro"/>
</dbReference>